<dbReference type="PANTHER" id="PTHR45527:SF1">
    <property type="entry name" value="FATTY ACID SYNTHASE"/>
    <property type="match status" value="1"/>
</dbReference>
<dbReference type="InterPro" id="IPR000873">
    <property type="entry name" value="AMP-dep_synth/lig_dom"/>
</dbReference>
<reference evidence="2 3" key="1">
    <citation type="submission" date="2021-02" db="EMBL/GenBank/DDBJ databases">
        <title>Pan-genome distribution and transcriptional activeness of fungal secondary metabolism genes in Aspergillus section Fumigati.</title>
        <authorList>
            <person name="Takahashi H."/>
            <person name="Umemura M."/>
            <person name="Ninomiya A."/>
            <person name="Kusuya Y."/>
            <person name="Urayama S."/>
            <person name="Shimizu M."/>
            <person name="Watanabe A."/>
            <person name="Kamei K."/>
            <person name="Yaguchi T."/>
            <person name="Hagiwara D."/>
        </authorList>
    </citation>
    <scope>NUCLEOTIDE SEQUENCE [LARGE SCALE GENOMIC DNA]</scope>
    <source>
        <strain evidence="2 3">IFM 47045</strain>
    </source>
</reference>
<dbReference type="InterPro" id="IPR027417">
    <property type="entry name" value="P-loop_NTPase"/>
</dbReference>
<dbReference type="GeneID" id="66933966"/>
<dbReference type="GO" id="GO:0005737">
    <property type="term" value="C:cytoplasm"/>
    <property type="evidence" value="ECO:0007669"/>
    <property type="project" value="TreeGrafter"/>
</dbReference>
<dbReference type="Gene3D" id="3.40.50.300">
    <property type="entry name" value="P-loop containing nucleotide triphosphate hydrolases"/>
    <property type="match status" value="1"/>
</dbReference>
<dbReference type="PANTHER" id="PTHR45527">
    <property type="entry name" value="NONRIBOSOMAL PEPTIDE SYNTHETASE"/>
    <property type="match status" value="1"/>
</dbReference>
<feature type="domain" description="AMP-dependent synthetase/ligase" evidence="1">
    <location>
        <begin position="133"/>
        <end position="174"/>
    </location>
</feature>
<dbReference type="Gene3D" id="2.30.38.10">
    <property type="entry name" value="Luciferase, Domain 3"/>
    <property type="match status" value="1"/>
</dbReference>
<dbReference type="GO" id="GO:0031177">
    <property type="term" value="F:phosphopantetheine binding"/>
    <property type="evidence" value="ECO:0007669"/>
    <property type="project" value="TreeGrafter"/>
</dbReference>
<keyword evidence="3" id="KW-1185">Reference proteome</keyword>
<dbReference type="GO" id="GO:0044550">
    <property type="term" value="P:secondary metabolite biosynthetic process"/>
    <property type="evidence" value="ECO:0007669"/>
    <property type="project" value="TreeGrafter"/>
</dbReference>
<dbReference type="Pfam" id="PF00501">
    <property type="entry name" value="AMP-binding"/>
    <property type="match status" value="1"/>
</dbReference>
<sequence length="223" mass="25133">MHSAPKRQILHNFDGVLRSGEMLMVLSQPGSGCSTFQKTVCGELHGLELHPDLVMHYNRIPMKKMHREFKGECVYNQEVDKYFPHLTINETLEFAALARTPSHQLVGESRKQYVKEITQVTMAVITLDMNICNISRPFPNTTALILDPDTMEELPSGSVGELCISGPQLARGYLNRPEATNKAFQGDNSKQRFYCTGDLARLLPNGEIELFGRKDDQVKINSH</sequence>
<comment type="caution">
    <text evidence="2">The sequence shown here is derived from an EMBL/GenBank/DDBJ whole genome shotgun (WGS) entry which is preliminary data.</text>
</comment>
<dbReference type="GO" id="GO:0043041">
    <property type="term" value="P:amino acid activation for nonribosomal peptide biosynthetic process"/>
    <property type="evidence" value="ECO:0007669"/>
    <property type="project" value="TreeGrafter"/>
</dbReference>
<dbReference type="SUPFAM" id="SSF52540">
    <property type="entry name" value="P-loop containing nucleoside triphosphate hydrolases"/>
    <property type="match status" value="1"/>
</dbReference>
<dbReference type="AlphaFoldDB" id="A0A9P3BT05"/>
<organism evidence="2 3">
    <name type="scientific">Aspergillus viridinutans</name>
    <dbReference type="NCBI Taxonomy" id="75553"/>
    <lineage>
        <taxon>Eukaryota</taxon>
        <taxon>Fungi</taxon>
        <taxon>Dikarya</taxon>
        <taxon>Ascomycota</taxon>
        <taxon>Pezizomycotina</taxon>
        <taxon>Eurotiomycetes</taxon>
        <taxon>Eurotiomycetidae</taxon>
        <taxon>Eurotiales</taxon>
        <taxon>Aspergillaceae</taxon>
        <taxon>Aspergillus</taxon>
        <taxon>Aspergillus subgen. Fumigati</taxon>
    </lineage>
</organism>
<dbReference type="SUPFAM" id="SSF56801">
    <property type="entry name" value="Acetyl-CoA synthetase-like"/>
    <property type="match status" value="1"/>
</dbReference>
<dbReference type="EMBL" id="BOPL01000003">
    <property type="protein sequence ID" value="GIK01943.1"/>
    <property type="molecule type" value="Genomic_DNA"/>
</dbReference>
<dbReference type="RefSeq" id="XP_043125129.1">
    <property type="nucleotide sequence ID" value="XM_043269194.1"/>
</dbReference>
<evidence type="ECO:0000259" key="1">
    <source>
        <dbReference type="Pfam" id="PF00501"/>
    </source>
</evidence>
<name>A0A9P3BT05_ASPVI</name>
<protein>
    <recommendedName>
        <fullName evidence="1">AMP-dependent synthetase/ligase domain-containing protein</fullName>
    </recommendedName>
</protein>
<evidence type="ECO:0000313" key="3">
    <source>
        <dbReference type="Proteomes" id="UP000710440"/>
    </source>
</evidence>
<gene>
    <name evidence="2" type="ORF">Aspvir_005984</name>
</gene>
<proteinExistence type="predicted"/>
<accession>A0A9P3BT05</accession>
<dbReference type="Proteomes" id="UP000710440">
    <property type="component" value="Unassembled WGS sequence"/>
</dbReference>
<dbReference type="OrthoDB" id="3800083at2759"/>
<evidence type="ECO:0000313" key="2">
    <source>
        <dbReference type="EMBL" id="GIK01943.1"/>
    </source>
</evidence>